<keyword evidence="2" id="KW-1185">Reference proteome</keyword>
<evidence type="ECO:0000313" key="1">
    <source>
        <dbReference type="EMBL" id="PZA15081.1"/>
    </source>
</evidence>
<dbReference type="Proteomes" id="UP000248259">
    <property type="component" value="Unassembled WGS sequence"/>
</dbReference>
<dbReference type="Pfam" id="PF05947">
    <property type="entry name" value="T6SS_TssF"/>
    <property type="match status" value="1"/>
</dbReference>
<dbReference type="OrthoDB" id="9763676at2"/>
<dbReference type="AlphaFoldDB" id="A0A323US44"/>
<gene>
    <name evidence="1" type="primary">vasA</name>
    <name evidence="1" type="ORF">DNK49_18880</name>
</gene>
<dbReference type="EMBL" id="QKOE01000018">
    <property type="protein sequence ID" value="PZA15081.1"/>
    <property type="molecule type" value="Genomic_DNA"/>
</dbReference>
<proteinExistence type="predicted"/>
<dbReference type="PANTHER" id="PTHR35370">
    <property type="entry name" value="CYTOPLASMIC PROTEIN-RELATED-RELATED"/>
    <property type="match status" value="1"/>
</dbReference>
<name>A0A323US44_9RHOO</name>
<evidence type="ECO:0000313" key="2">
    <source>
        <dbReference type="Proteomes" id="UP000248259"/>
    </source>
</evidence>
<dbReference type="PIRSF" id="PIRSF028304">
    <property type="entry name" value="UCP028304"/>
    <property type="match status" value="1"/>
</dbReference>
<reference evidence="1 2" key="1">
    <citation type="submission" date="2018-06" db="EMBL/GenBank/DDBJ databases">
        <title>Azoarcus communis strain SWub3 genome.</title>
        <authorList>
            <person name="Zorraquino Salvo V."/>
            <person name="Toubiana D."/>
            <person name="Blumwald E."/>
        </authorList>
    </citation>
    <scope>NUCLEOTIDE SEQUENCE [LARGE SCALE GENOMIC DNA]</scope>
    <source>
        <strain evidence="1 2">SWub3</strain>
    </source>
</reference>
<accession>A0A323US44</accession>
<organism evidence="1 2">
    <name type="scientific">Parazoarcus communis SWub3 = DSM 12120</name>
    <dbReference type="NCBI Taxonomy" id="1121029"/>
    <lineage>
        <taxon>Bacteria</taxon>
        <taxon>Pseudomonadati</taxon>
        <taxon>Pseudomonadota</taxon>
        <taxon>Betaproteobacteria</taxon>
        <taxon>Rhodocyclales</taxon>
        <taxon>Zoogloeaceae</taxon>
        <taxon>Parazoarcus</taxon>
    </lineage>
</organism>
<comment type="caution">
    <text evidence="1">The sequence shown here is derived from an EMBL/GenBank/DDBJ whole genome shotgun (WGS) entry which is preliminary data.</text>
</comment>
<sequence>MDMRFLEYYSRELTYLREMGSEFAEAFPKVAGRLGMQGGMVADPYVERLLEGFAFLAARIHVKIDAEFPRFSQRLLEVVYPHYLAPTPAMAIACIDSSELGSRTVQNGCGTLPRGTRMLSPTVSDSQTACSFVTSQDIDVWPLQIIGTKADLPSDRLSLGSLAGARVVKGVIRMHLRFSRPEAVRGPHPDRLCFHIAADEPDASLLYEAVLGHGMGVMLSELDGSRAQFLTAPDTLRAEGFDAAQALLPTDPRVFQGYRLLHEYFSFPPRYLFFSIGGVGPALRQLQGDEFEIAILLDHDPGGLAAVMGSRSFMLNCVPIINLFPSEGNRLPVTSGALEHHIVPDRTRPLDFEVHQVLNVHGYDRGNNPVRSFSPFYKHVGQDRRGGEAYFSVRREARRLSEAGGKEGERSGYRGSEVFVSLVDTREAPWPEHVEQIGVEMLLTNRDLPLLLPAGTSLSVETSLPLRGARMLRGPSRPRPQLAEQETTWRLISHLSINYLALRDLDAGSGATVLRELFGLYAALADPVVARHADAIVAMQVEAVNRRLPVAGPLMFGRGVAVTATLDERPFAGGSPYLFGTVLEQFLSRHVSMNMFCELVLCSTTRGRIATWPPRWGGRPDA</sequence>
<dbReference type="NCBIfam" id="TIGR03359">
    <property type="entry name" value="VI_chp_6"/>
    <property type="match status" value="1"/>
</dbReference>
<dbReference type="PANTHER" id="PTHR35370:SF1">
    <property type="entry name" value="TYPE VI SECRETION SYSTEM COMPONENT TSSF1"/>
    <property type="match status" value="1"/>
</dbReference>
<dbReference type="InterPro" id="IPR010272">
    <property type="entry name" value="T6SS_TssF"/>
</dbReference>
<protein>
    <submittedName>
        <fullName evidence="1">Type VI secretion system baseplate subunit TssF</fullName>
    </submittedName>
</protein>